<evidence type="ECO:0000256" key="1">
    <source>
        <dbReference type="ARBA" id="ARBA00022723"/>
    </source>
</evidence>
<dbReference type="InterPro" id="IPR013087">
    <property type="entry name" value="Znf_C2H2_type"/>
</dbReference>
<evidence type="ECO:0000313" key="10">
    <source>
        <dbReference type="Proteomes" id="UP000748531"/>
    </source>
</evidence>
<keyword evidence="4" id="KW-0862">Zinc</keyword>
<dbReference type="EMBL" id="LUCH01000006">
    <property type="protein sequence ID" value="KAF5406444.1"/>
    <property type="molecule type" value="Genomic_DNA"/>
</dbReference>
<evidence type="ECO:0000256" key="2">
    <source>
        <dbReference type="ARBA" id="ARBA00022737"/>
    </source>
</evidence>
<feature type="domain" description="C2H2-type" evidence="8">
    <location>
        <begin position="53"/>
        <end position="81"/>
    </location>
</feature>
<sequence length="239" mass="27010">MELVRALIICNNASAMFMVLSLKTSYSNKPVGYIRIVCIDPHLPLSFPRCFSLLCTTGCGKSYGKRSHLTAHYRKHTGERPYVCLYPLPTRIGKTLLDRIFGGTVCGQRFSRSDQLTRHRRKHENYKPFECPVCHRSFFRADHRQAHLRTHRIPNASAKQSTPRVTSTLTNPSITSCAVPYEDRTISSSYSSSSVHRTALCFPLISTVCSEPWIYSGFPDVPPCSVHLADETQSSYFSL</sequence>
<dbReference type="Pfam" id="PF00096">
    <property type="entry name" value="zf-C2H2"/>
    <property type="match status" value="3"/>
</dbReference>
<proteinExistence type="predicted"/>
<dbReference type="AlphaFoldDB" id="A0A8J4TK82"/>
<dbReference type="Proteomes" id="UP000748531">
    <property type="component" value="Unassembled WGS sequence"/>
</dbReference>
<keyword evidence="5" id="KW-0805">Transcription regulation</keyword>
<evidence type="ECO:0000256" key="3">
    <source>
        <dbReference type="ARBA" id="ARBA00022771"/>
    </source>
</evidence>
<dbReference type="PANTHER" id="PTHR23235">
    <property type="entry name" value="KRUEPPEL-LIKE TRANSCRIPTION FACTOR"/>
    <property type="match status" value="1"/>
</dbReference>
<accession>A0A8J4TK82</accession>
<reference evidence="9" key="1">
    <citation type="submission" date="2019-05" db="EMBL/GenBank/DDBJ databases">
        <title>Annotation for the trematode Paragonimus heterotremus.</title>
        <authorList>
            <person name="Choi Y.-J."/>
        </authorList>
    </citation>
    <scope>NUCLEOTIDE SEQUENCE</scope>
    <source>
        <strain evidence="9">LC</strain>
    </source>
</reference>
<feature type="domain" description="C2H2-type" evidence="8">
    <location>
        <begin position="129"/>
        <end position="151"/>
    </location>
</feature>
<dbReference type="Gene3D" id="3.30.160.60">
    <property type="entry name" value="Classic Zinc Finger"/>
    <property type="match status" value="3"/>
</dbReference>
<dbReference type="OrthoDB" id="4748970at2759"/>
<protein>
    <recommendedName>
        <fullName evidence="8">C2H2-type domain-containing protein</fullName>
    </recommendedName>
</protein>
<keyword evidence="10" id="KW-1185">Reference proteome</keyword>
<feature type="domain" description="C2H2-type" evidence="8">
    <location>
        <begin position="101"/>
        <end position="128"/>
    </location>
</feature>
<evidence type="ECO:0000259" key="8">
    <source>
        <dbReference type="PROSITE" id="PS50157"/>
    </source>
</evidence>
<name>A0A8J4TK82_9TREM</name>
<evidence type="ECO:0000256" key="7">
    <source>
        <dbReference type="PROSITE-ProRule" id="PRU00042"/>
    </source>
</evidence>
<gene>
    <name evidence="9" type="ORF">PHET_00038</name>
</gene>
<keyword evidence="6" id="KW-0804">Transcription</keyword>
<dbReference type="PROSITE" id="PS50157">
    <property type="entry name" value="ZINC_FINGER_C2H2_2"/>
    <property type="match status" value="3"/>
</dbReference>
<dbReference type="SMART" id="SM00355">
    <property type="entry name" value="ZnF_C2H2"/>
    <property type="match status" value="3"/>
</dbReference>
<evidence type="ECO:0000313" key="9">
    <source>
        <dbReference type="EMBL" id="KAF5406444.1"/>
    </source>
</evidence>
<dbReference type="GO" id="GO:0000978">
    <property type="term" value="F:RNA polymerase II cis-regulatory region sequence-specific DNA binding"/>
    <property type="evidence" value="ECO:0007669"/>
    <property type="project" value="TreeGrafter"/>
</dbReference>
<keyword evidence="3 7" id="KW-0863">Zinc-finger</keyword>
<dbReference type="InterPro" id="IPR036236">
    <property type="entry name" value="Znf_C2H2_sf"/>
</dbReference>
<dbReference type="PANTHER" id="PTHR23235:SF120">
    <property type="entry name" value="KRUPPEL-LIKE FACTOR 15"/>
    <property type="match status" value="1"/>
</dbReference>
<organism evidence="9 10">
    <name type="scientific">Paragonimus heterotremus</name>
    <dbReference type="NCBI Taxonomy" id="100268"/>
    <lineage>
        <taxon>Eukaryota</taxon>
        <taxon>Metazoa</taxon>
        <taxon>Spiralia</taxon>
        <taxon>Lophotrochozoa</taxon>
        <taxon>Platyhelminthes</taxon>
        <taxon>Trematoda</taxon>
        <taxon>Digenea</taxon>
        <taxon>Plagiorchiida</taxon>
        <taxon>Troglotremata</taxon>
        <taxon>Troglotrematidae</taxon>
        <taxon>Paragonimus</taxon>
    </lineage>
</organism>
<dbReference type="GO" id="GO:0000981">
    <property type="term" value="F:DNA-binding transcription factor activity, RNA polymerase II-specific"/>
    <property type="evidence" value="ECO:0007669"/>
    <property type="project" value="TreeGrafter"/>
</dbReference>
<dbReference type="SUPFAM" id="SSF57667">
    <property type="entry name" value="beta-beta-alpha zinc fingers"/>
    <property type="match status" value="2"/>
</dbReference>
<evidence type="ECO:0000256" key="4">
    <source>
        <dbReference type="ARBA" id="ARBA00022833"/>
    </source>
</evidence>
<comment type="caution">
    <text evidence="9">The sequence shown here is derived from an EMBL/GenBank/DDBJ whole genome shotgun (WGS) entry which is preliminary data.</text>
</comment>
<dbReference type="GO" id="GO:0008270">
    <property type="term" value="F:zinc ion binding"/>
    <property type="evidence" value="ECO:0007669"/>
    <property type="project" value="UniProtKB-KW"/>
</dbReference>
<keyword evidence="2" id="KW-0677">Repeat</keyword>
<evidence type="ECO:0000256" key="5">
    <source>
        <dbReference type="ARBA" id="ARBA00023015"/>
    </source>
</evidence>
<dbReference type="PROSITE" id="PS00028">
    <property type="entry name" value="ZINC_FINGER_C2H2_1"/>
    <property type="match status" value="2"/>
</dbReference>
<evidence type="ECO:0000256" key="6">
    <source>
        <dbReference type="ARBA" id="ARBA00023163"/>
    </source>
</evidence>
<keyword evidence="1" id="KW-0479">Metal-binding</keyword>
<dbReference type="FunFam" id="3.30.160.60:FF:000032">
    <property type="entry name" value="Krueppel-like factor 4"/>
    <property type="match status" value="1"/>
</dbReference>